<name>A0A0E9WSW0_ANGAN</name>
<evidence type="ECO:0000313" key="1">
    <source>
        <dbReference type="EMBL" id="JAH92635.1"/>
    </source>
</evidence>
<accession>A0A0E9WSW0</accession>
<reference evidence="1" key="2">
    <citation type="journal article" date="2015" name="Fish Shellfish Immunol.">
        <title>Early steps in the European eel (Anguilla anguilla)-Vibrio vulnificus interaction in the gills: Role of the RtxA13 toxin.</title>
        <authorList>
            <person name="Callol A."/>
            <person name="Pajuelo D."/>
            <person name="Ebbesson L."/>
            <person name="Teles M."/>
            <person name="MacKenzie S."/>
            <person name="Amaro C."/>
        </authorList>
    </citation>
    <scope>NUCLEOTIDE SEQUENCE</scope>
</reference>
<sequence>MFLGCDMLSKSIVSGLFIWNFVSHCCSRLHLYVRSGTIFQVIVFLLKVKVDAHHRLSATFLVRFSE</sequence>
<proteinExistence type="predicted"/>
<dbReference type="EMBL" id="GBXM01015942">
    <property type="protein sequence ID" value="JAH92635.1"/>
    <property type="molecule type" value="Transcribed_RNA"/>
</dbReference>
<organism evidence="1">
    <name type="scientific">Anguilla anguilla</name>
    <name type="common">European freshwater eel</name>
    <name type="synonym">Muraena anguilla</name>
    <dbReference type="NCBI Taxonomy" id="7936"/>
    <lineage>
        <taxon>Eukaryota</taxon>
        <taxon>Metazoa</taxon>
        <taxon>Chordata</taxon>
        <taxon>Craniata</taxon>
        <taxon>Vertebrata</taxon>
        <taxon>Euteleostomi</taxon>
        <taxon>Actinopterygii</taxon>
        <taxon>Neopterygii</taxon>
        <taxon>Teleostei</taxon>
        <taxon>Anguilliformes</taxon>
        <taxon>Anguillidae</taxon>
        <taxon>Anguilla</taxon>
    </lineage>
</organism>
<reference evidence="1" key="1">
    <citation type="submission" date="2014-11" db="EMBL/GenBank/DDBJ databases">
        <authorList>
            <person name="Amaro Gonzalez C."/>
        </authorList>
    </citation>
    <scope>NUCLEOTIDE SEQUENCE</scope>
</reference>
<dbReference type="AlphaFoldDB" id="A0A0E9WSW0"/>
<protein>
    <submittedName>
        <fullName evidence="1">Uncharacterized protein</fullName>
    </submittedName>
</protein>